<dbReference type="Pfam" id="PF01557">
    <property type="entry name" value="FAA_hydrolase"/>
    <property type="match status" value="1"/>
</dbReference>
<dbReference type="RefSeq" id="XP_001744803.1">
    <property type="nucleotide sequence ID" value="XM_001744751.1"/>
</dbReference>
<dbReference type="AlphaFoldDB" id="A9UWE4"/>
<accession>A9UWE4</accession>
<organism evidence="4 5">
    <name type="scientific">Monosiga brevicollis</name>
    <name type="common">Choanoflagellate</name>
    <dbReference type="NCBI Taxonomy" id="81824"/>
    <lineage>
        <taxon>Eukaryota</taxon>
        <taxon>Choanoflagellata</taxon>
        <taxon>Craspedida</taxon>
        <taxon>Salpingoecidae</taxon>
        <taxon>Monosiga</taxon>
    </lineage>
</organism>
<dbReference type="SUPFAM" id="SSF56529">
    <property type="entry name" value="FAH"/>
    <property type="match status" value="1"/>
</dbReference>
<proteinExistence type="inferred from homology"/>
<dbReference type="InParanoid" id="A9UWE4"/>
<dbReference type="FunCoup" id="A9UWE4">
    <property type="interactions" value="248"/>
</dbReference>
<protein>
    <recommendedName>
        <fullName evidence="3">Fumarylacetoacetase-like C-terminal domain-containing protein</fullName>
    </recommendedName>
</protein>
<dbReference type="eggNOG" id="KOG1535">
    <property type="taxonomic scope" value="Eukaryota"/>
</dbReference>
<evidence type="ECO:0000259" key="3">
    <source>
        <dbReference type="Pfam" id="PF01557"/>
    </source>
</evidence>
<dbReference type="InterPro" id="IPR036663">
    <property type="entry name" value="Fumarylacetoacetase_C_sf"/>
</dbReference>
<dbReference type="GeneID" id="5889948"/>
<gene>
    <name evidence="4" type="ORF">MONBRDRAFT_18582</name>
</gene>
<dbReference type="GO" id="GO:0046872">
    <property type="term" value="F:metal ion binding"/>
    <property type="evidence" value="ECO:0007669"/>
    <property type="project" value="UniProtKB-KW"/>
</dbReference>
<keyword evidence="5" id="KW-1185">Reference proteome</keyword>
<comment type="similarity">
    <text evidence="1">Belongs to the FAH family.</text>
</comment>
<reference evidence="4 5" key="1">
    <citation type="journal article" date="2008" name="Nature">
        <title>The genome of the choanoflagellate Monosiga brevicollis and the origin of metazoans.</title>
        <authorList>
            <consortium name="JGI Sequencing"/>
            <person name="King N."/>
            <person name="Westbrook M.J."/>
            <person name="Young S.L."/>
            <person name="Kuo A."/>
            <person name="Abedin M."/>
            <person name="Chapman J."/>
            <person name="Fairclough S."/>
            <person name="Hellsten U."/>
            <person name="Isogai Y."/>
            <person name="Letunic I."/>
            <person name="Marr M."/>
            <person name="Pincus D."/>
            <person name="Putnam N."/>
            <person name="Rokas A."/>
            <person name="Wright K.J."/>
            <person name="Zuzow R."/>
            <person name="Dirks W."/>
            <person name="Good M."/>
            <person name="Goodstein D."/>
            <person name="Lemons D."/>
            <person name="Li W."/>
            <person name="Lyons J.B."/>
            <person name="Morris A."/>
            <person name="Nichols S."/>
            <person name="Richter D.J."/>
            <person name="Salamov A."/>
            <person name="Bork P."/>
            <person name="Lim W.A."/>
            <person name="Manning G."/>
            <person name="Miller W.T."/>
            <person name="McGinnis W."/>
            <person name="Shapiro H."/>
            <person name="Tjian R."/>
            <person name="Grigoriev I.V."/>
            <person name="Rokhsar D."/>
        </authorList>
    </citation>
    <scope>NUCLEOTIDE SEQUENCE [LARGE SCALE GENOMIC DNA]</scope>
    <source>
        <strain evidence="5">MX1 / ATCC 50154</strain>
    </source>
</reference>
<name>A9UWE4_MONBE</name>
<dbReference type="Gene3D" id="3.90.850.10">
    <property type="entry name" value="Fumarylacetoacetase-like, C-terminal domain"/>
    <property type="match status" value="1"/>
</dbReference>
<dbReference type="GO" id="GO:0006107">
    <property type="term" value="P:oxaloacetate metabolic process"/>
    <property type="evidence" value="ECO:0007669"/>
    <property type="project" value="UniProtKB-ARBA"/>
</dbReference>
<dbReference type="FunFam" id="3.90.850.10:FF:000002">
    <property type="entry name" value="2-hydroxyhepta-2,4-diene-1,7-dioate isomerase"/>
    <property type="match status" value="1"/>
</dbReference>
<dbReference type="Proteomes" id="UP000001357">
    <property type="component" value="Unassembled WGS sequence"/>
</dbReference>
<dbReference type="EMBL" id="CH991547">
    <property type="protein sequence ID" value="EDQ90752.1"/>
    <property type="molecule type" value="Genomic_DNA"/>
</dbReference>
<dbReference type="GO" id="GO:0050163">
    <property type="term" value="F:oxaloacetate tautomerase activity"/>
    <property type="evidence" value="ECO:0007669"/>
    <property type="project" value="UniProtKB-ARBA"/>
</dbReference>
<feature type="domain" description="Fumarylacetoacetase-like C-terminal" evidence="3">
    <location>
        <begin position="79"/>
        <end position="286"/>
    </location>
</feature>
<sequence>MRLCRFEQDGNVRVGVQRGDKGDIVDITAVDNTIPNDMLAILRGGADMMTKVKSASESTSCIVPAASAKILAPITGSEKVLCIGMNYVDHCTEQNLPVPEEPLIFSKFASAISNPGDDIVKAPEVKNLDFEVELVIVIGKDGRRISEDKAMEHVAGYTVAHDVSARDWQLQKNGGQWLVGKAFDGYAPIGPAIVTTDELGNPHNLGIRCRLNGETVQDSNTNQLVFRTETIIAWASKFFTLRAGDIILTGTPPGVGCFRKPPLWLKDGDVVDCEIDGIGCITNTVRDEVIPA</sequence>
<dbReference type="OMA" id="YMHYECE"/>
<dbReference type="KEGG" id="mbr:MONBRDRAFT_18582"/>
<evidence type="ECO:0000313" key="4">
    <source>
        <dbReference type="EMBL" id="EDQ90752.1"/>
    </source>
</evidence>
<dbReference type="InterPro" id="IPR051121">
    <property type="entry name" value="FAH"/>
</dbReference>
<dbReference type="PANTHER" id="PTHR42796">
    <property type="entry name" value="FUMARYLACETOACETATE HYDROLASE DOMAIN-CONTAINING PROTEIN 2A-RELATED"/>
    <property type="match status" value="1"/>
</dbReference>
<evidence type="ECO:0000256" key="2">
    <source>
        <dbReference type="ARBA" id="ARBA00022723"/>
    </source>
</evidence>
<dbReference type="InterPro" id="IPR011234">
    <property type="entry name" value="Fumarylacetoacetase-like_C"/>
</dbReference>
<dbReference type="PANTHER" id="PTHR42796:SF4">
    <property type="entry name" value="FUMARYLACETOACETATE HYDROLASE DOMAIN-CONTAINING PROTEIN 2A"/>
    <property type="match status" value="1"/>
</dbReference>
<keyword evidence="2" id="KW-0479">Metal-binding</keyword>
<dbReference type="STRING" id="81824.A9UWE4"/>
<evidence type="ECO:0000313" key="5">
    <source>
        <dbReference type="Proteomes" id="UP000001357"/>
    </source>
</evidence>
<evidence type="ECO:0000256" key="1">
    <source>
        <dbReference type="ARBA" id="ARBA00010211"/>
    </source>
</evidence>